<evidence type="ECO:0000256" key="1">
    <source>
        <dbReference type="SAM" id="MobiDB-lite"/>
    </source>
</evidence>
<organism evidence="2 3">
    <name type="scientific">Dreissena polymorpha</name>
    <name type="common">Zebra mussel</name>
    <name type="synonym">Mytilus polymorpha</name>
    <dbReference type="NCBI Taxonomy" id="45954"/>
    <lineage>
        <taxon>Eukaryota</taxon>
        <taxon>Metazoa</taxon>
        <taxon>Spiralia</taxon>
        <taxon>Lophotrochozoa</taxon>
        <taxon>Mollusca</taxon>
        <taxon>Bivalvia</taxon>
        <taxon>Autobranchia</taxon>
        <taxon>Heteroconchia</taxon>
        <taxon>Euheterodonta</taxon>
        <taxon>Imparidentia</taxon>
        <taxon>Neoheterodontei</taxon>
        <taxon>Myida</taxon>
        <taxon>Dreissenoidea</taxon>
        <taxon>Dreissenidae</taxon>
        <taxon>Dreissena</taxon>
    </lineage>
</organism>
<reference evidence="2" key="2">
    <citation type="submission" date="2020-11" db="EMBL/GenBank/DDBJ databases">
        <authorList>
            <person name="McCartney M.A."/>
            <person name="Auch B."/>
            <person name="Kono T."/>
            <person name="Mallez S."/>
            <person name="Becker A."/>
            <person name="Gohl D.M."/>
            <person name="Silverstein K.A.T."/>
            <person name="Koren S."/>
            <person name="Bechman K.B."/>
            <person name="Herman A."/>
            <person name="Abrahante J.E."/>
            <person name="Garbe J."/>
        </authorList>
    </citation>
    <scope>NUCLEOTIDE SEQUENCE</scope>
    <source>
        <strain evidence="2">Duluth1</strain>
        <tissue evidence="2">Whole animal</tissue>
    </source>
</reference>
<accession>A0A9D4H5A4</accession>
<dbReference type="AlphaFoldDB" id="A0A9D4H5A4"/>
<name>A0A9D4H5A4_DREPO</name>
<evidence type="ECO:0000313" key="2">
    <source>
        <dbReference type="EMBL" id="KAH3828567.1"/>
    </source>
</evidence>
<evidence type="ECO:0000313" key="3">
    <source>
        <dbReference type="Proteomes" id="UP000828390"/>
    </source>
</evidence>
<sequence length="53" mass="6332">MEHFRVNSAAIKERHLKHQEEGQFMSSHMKKRNYSDLETTELLKCVKGMQLKQ</sequence>
<keyword evidence="3" id="KW-1185">Reference proteome</keyword>
<dbReference type="Proteomes" id="UP000828390">
    <property type="component" value="Unassembled WGS sequence"/>
</dbReference>
<gene>
    <name evidence="2" type="ORF">DPMN_130548</name>
</gene>
<protein>
    <submittedName>
        <fullName evidence="2">Uncharacterized protein</fullName>
    </submittedName>
</protein>
<reference evidence="2" key="1">
    <citation type="journal article" date="2019" name="bioRxiv">
        <title>The Genome of the Zebra Mussel, Dreissena polymorpha: A Resource for Invasive Species Research.</title>
        <authorList>
            <person name="McCartney M.A."/>
            <person name="Auch B."/>
            <person name="Kono T."/>
            <person name="Mallez S."/>
            <person name="Zhang Y."/>
            <person name="Obille A."/>
            <person name="Becker A."/>
            <person name="Abrahante J.E."/>
            <person name="Garbe J."/>
            <person name="Badalamenti J.P."/>
            <person name="Herman A."/>
            <person name="Mangelson H."/>
            <person name="Liachko I."/>
            <person name="Sullivan S."/>
            <person name="Sone E.D."/>
            <person name="Koren S."/>
            <person name="Silverstein K.A.T."/>
            <person name="Beckman K.B."/>
            <person name="Gohl D.M."/>
        </authorList>
    </citation>
    <scope>NUCLEOTIDE SEQUENCE</scope>
    <source>
        <strain evidence="2">Duluth1</strain>
        <tissue evidence="2">Whole animal</tissue>
    </source>
</reference>
<dbReference type="EMBL" id="JAIWYP010000005">
    <property type="protein sequence ID" value="KAH3828567.1"/>
    <property type="molecule type" value="Genomic_DNA"/>
</dbReference>
<comment type="caution">
    <text evidence="2">The sequence shown here is derived from an EMBL/GenBank/DDBJ whole genome shotgun (WGS) entry which is preliminary data.</text>
</comment>
<feature type="region of interest" description="Disordered" evidence="1">
    <location>
        <begin position="1"/>
        <end position="29"/>
    </location>
</feature>
<proteinExistence type="predicted"/>